<dbReference type="AlphaFoldDB" id="A0A1Q5ZV49"/>
<dbReference type="Pfam" id="PF18676">
    <property type="entry name" value="MBG_2"/>
    <property type="match status" value="1"/>
</dbReference>
<protein>
    <recommendedName>
        <fullName evidence="1">MBG domain-containing protein</fullName>
    </recommendedName>
</protein>
<evidence type="ECO:0000313" key="3">
    <source>
        <dbReference type="Proteomes" id="UP000186720"/>
    </source>
</evidence>
<gene>
    <name evidence="2" type="ORF">RG47T_1105</name>
</gene>
<dbReference type="SUPFAM" id="SSF49373">
    <property type="entry name" value="Invasin/intimin cell-adhesion fragments"/>
    <property type="match status" value="1"/>
</dbReference>
<dbReference type="Proteomes" id="UP000186720">
    <property type="component" value="Unassembled WGS sequence"/>
</dbReference>
<accession>A0A1Q5ZV49</accession>
<dbReference type="OrthoDB" id="714414at2"/>
<dbReference type="InterPro" id="IPR041286">
    <property type="entry name" value="MBG_2"/>
</dbReference>
<proteinExistence type="predicted"/>
<feature type="domain" description="MBG" evidence="1">
    <location>
        <begin position="334"/>
        <end position="408"/>
    </location>
</feature>
<comment type="caution">
    <text evidence="2">The sequence shown here is derived from an EMBL/GenBank/DDBJ whole genome shotgun (WGS) entry which is preliminary data.</text>
</comment>
<dbReference type="InterPro" id="IPR008964">
    <property type="entry name" value="Invasin/intimin_cell_adhesion"/>
</dbReference>
<organism evidence="2 3">
    <name type="scientific">Mucilaginibacter polytrichastri</name>
    <dbReference type="NCBI Taxonomy" id="1302689"/>
    <lineage>
        <taxon>Bacteria</taxon>
        <taxon>Pseudomonadati</taxon>
        <taxon>Bacteroidota</taxon>
        <taxon>Sphingobacteriia</taxon>
        <taxon>Sphingobacteriales</taxon>
        <taxon>Sphingobacteriaceae</taxon>
        <taxon>Mucilaginibacter</taxon>
    </lineage>
</organism>
<dbReference type="STRING" id="1302689.RG47T_1105"/>
<name>A0A1Q5ZV49_9SPHI</name>
<dbReference type="EMBL" id="MPPL01000001">
    <property type="protein sequence ID" value="OKS85659.1"/>
    <property type="molecule type" value="Genomic_DNA"/>
</dbReference>
<evidence type="ECO:0000313" key="2">
    <source>
        <dbReference type="EMBL" id="OKS85659.1"/>
    </source>
</evidence>
<dbReference type="Gene3D" id="2.60.40.1080">
    <property type="match status" value="1"/>
</dbReference>
<keyword evidence="3" id="KW-1185">Reference proteome</keyword>
<dbReference type="Gene3D" id="3.30.160.710">
    <property type="match status" value="1"/>
</dbReference>
<sequence length="676" mass="71099">MTWSDPATITYGTLLSATQLNAQAMTSAGVSIAGTFEYQLDPSGTVIDIGTLLAAGSHPAKAIFHPTDVTTYADNVGQTATIVVNPALPTITWTIPISKPYGTTLGDLPVAGSNVAGTFTYEYDSNQINAAYVLPAGTLSLLAKFTPTDAVNYSFNSKAATITISKSSQTIALTGTITTKTYGDAAFDISAIPVIATASSELPVTATIKSGSATISGTVITITGSGIVTVAFNQAGNDRYNAATERTLTFFVNTVQPVITWVNPTNIIYGTALSDAQLYASTTIPGTFSYSPAPGTVLHAGNVQQLTATFTPTDAVNYNTATQKVFINVIKAPLTVSVDNVSRPYNQPNPDFQINYLGFVNGDTKDALTNQASASTTANTASLVGTYPIILSAGASNDYTFKYINATLAITSISRDVTFDKLPVKTYGDADFNAGAVSTSGEPIIYTSSNSAVATVINGLVHIVGAGYVTITASLPVNPGYNINPSISQFMIVNKASQVIDFANIPVQMRGSTYSLSAVKSSAGLPVTFTTNDPMIASISGQTIKALRIGITGIVANQAGDANYYAANTVVRPIDVQDPNREVIVHPALSPNGDGINDVLYIEGINEHPDNRVTLINRNGVRVYEISGYDNTTKAFNGSSNFTGARQQAGTYFYLVEYVVNGVGRHLTGYFVLKYE</sequence>
<reference evidence="2 3" key="1">
    <citation type="submission" date="2016-11" db="EMBL/GenBank/DDBJ databases">
        <title>Whole Genome Sequencing of Mucilaginibacter polytrichastri RG4-7(T) isolated from the moss sample.</title>
        <authorList>
            <person name="Li Y."/>
        </authorList>
    </citation>
    <scope>NUCLEOTIDE SEQUENCE [LARGE SCALE GENOMIC DNA]</scope>
    <source>
        <strain evidence="2 3">RG4-7</strain>
    </source>
</reference>
<dbReference type="Pfam" id="PF13585">
    <property type="entry name" value="CHU_C"/>
    <property type="match status" value="1"/>
</dbReference>
<evidence type="ECO:0000259" key="1">
    <source>
        <dbReference type="Pfam" id="PF18676"/>
    </source>
</evidence>